<dbReference type="PROSITE" id="PS00028">
    <property type="entry name" value="ZINC_FINGER_C2H2_1"/>
    <property type="match status" value="1"/>
</dbReference>
<gene>
    <name evidence="3" type="ORF">EVJ58_g11059</name>
</gene>
<reference evidence="3 4" key="1">
    <citation type="submission" date="2019-01" db="EMBL/GenBank/DDBJ databases">
        <title>Genome sequencing of the rare red list fungi Fomitopsis rosea.</title>
        <authorList>
            <person name="Buettner E."/>
            <person name="Kellner H."/>
        </authorList>
    </citation>
    <scope>NUCLEOTIDE SEQUENCE [LARGE SCALE GENOMIC DNA]</scope>
    <source>
        <strain evidence="3 4">DSM 105464</strain>
    </source>
</reference>
<dbReference type="InterPro" id="IPR013087">
    <property type="entry name" value="Znf_C2H2_type"/>
</dbReference>
<proteinExistence type="predicted"/>
<feature type="region of interest" description="Disordered" evidence="1">
    <location>
        <begin position="89"/>
        <end position="114"/>
    </location>
</feature>
<dbReference type="AlphaFoldDB" id="A0A4Y9XKD3"/>
<dbReference type="Gene3D" id="3.30.160.60">
    <property type="entry name" value="Classic Zinc Finger"/>
    <property type="match status" value="1"/>
</dbReference>
<evidence type="ECO:0000313" key="3">
    <source>
        <dbReference type="EMBL" id="TFY50410.1"/>
    </source>
</evidence>
<name>A0A4Y9XKD3_9APHY</name>
<comment type="caution">
    <text evidence="3">The sequence shown here is derived from an EMBL/GenBank/DDBJ whole genome shotgun (WGS) entry which is preliminary data.</text>
</comment>
<dbReference type="EMBL" id="SEKV01001515">
    <property type="protein sequence ID" value="TFY50410.1"/>
    <property type="molecule type" value="Genomic_DNA"/>
</dbReference>
<dbReference type="Proteomes" id="UP000298390">
    <property type="component" value="Unassembled WGS sequence"/>
</dbReference>
<evidence type="ECO:0000259" key="2">
    <source>
        <dbReference type="PROSITE" id="PS00028"/>
    </source>
</evidence>
<feature type="domain" description="C2H2-type" evidence="2">
    <location>
        <begin position="9"/>
        <end position="31"/>
    </location>
</feature>
<protein>
    <recommendedName>
        <fullName evidence="2">C2H2-type domain-containing protein</fullName>
    </recommendedName>
</protein>
<evidence type="ECO:0000313" key="4">
    <source>
        <dbReference type="Proteomes" id="UP000298390"/>
    </source>
</evidence>
<sequence>MLTFSVVVCSYPGCNCRFNVNSNMRRHYRNHLTSHWRDAVAQLIQHPSGSAHSLPLSASPSRSPEPVYSPGSSYCYSLAPYPLEHSALYSDPEEYDTARSPPPSSTRHHPYARPLSPRYAANVRRETPEPALPVGVPESNLQEDLDRVQCRLRSNSFPMPRYREYHTTLMRPLP</sequence>
<organism evidence="3 4">
    <name type="scientific">Rhodofomes roseus</name>
    <dbReference type="NCBI Taxonomy" id="34475"/>
    <lineage>
        <taxon>Eukaryota</taxon>
        <taxon>Fungi</taxon>
        <taxon>Dikarya</taxon>
        <taxon>Basidiomycota</taxon>
        <taxon>Agaricomycotina</taxon>
        <taxon>Agaricomycetes</taxon>
        <taxon>Polyporales</taxon>
        <taxon>Rhodofomes</taxon>
    </lineage>
</organism>
<accession>A0A4Y9XKD3</accession>
<evidence type="ECO:0000256" key="1">
    <source>
        <dbReference type="SAM" id="MobiDB-lite"/>
    </source>
</evidence>
<dbReference type="STRING" id="34475.A0A4Y9XKD3"/>